<evidence type="ECO:0000259" key="1">
    <source>
        <dbReference type="SMART" id="SM00128"/>
    </source>
</evidence>
<dbReference type="AlphaFoldDB" id="A0AAU9IDQ6"/>
<dbReference type="SMART" id="SM00128">
    <property type="entry name" value="IPPc"/>
    <property type="match status" value="1"/>
</dbReference>
<dbReference type="Gene3D" id="3.60.10.10">
    <property type="entry name" value="Endonuclease/exonuclease/phosphatase"/>
    <property type="match status" value="1"/>
</dbReference>
<dbReference type="SUPFAM" id="SSF56219">
    <property type="entry name" value="DNase I-like"/>
    <property type="match status" value="1"/>
</dbReference>
<organism evidence="2 3">
    <name type="scientific">Blepharisma stoltei</name>
    <dbReference type="NCBI Taxonomy" id="1481888"/>
    <lineage>
        <taxon>Eukaryota</taxon>
        <taxon>Sar</taxon>
        <taxon>Alveolata</taxon>
        <taxon>Ciliophora</taxon>
        <taxon>Postciliodesmatophora</taxon>
        <taxon>Heterotrichea</taxon>
        <taxon>Heterotrichida</taxon>
        <taxon>Blepharismidae</taxon>
        <taxon>Blepharisma</taxon>
    </lineage>
</organism>
<dbReference type="GO" id="GO:0046856">
    <property type="term" value="P:phosphatidylinositol dephosphorylation"/>
    <property type="evidence" value="ECO:0007669"/>
    <property type="project" value="InterPro"/>
</dbReference>
<protein>
    <recommendedName>
        <fullName evidence="1">Inositol polyphosphate-related phosphatase domain-containing protein</fullName>
    </recommendedName>
</protein>
<dbReference type="EMBL" id="CAJZBQ010000004">
    <property type="protein sequence ID" value="CAG9311592.1"/>
    <property type="molecule type" value="Genomic_DNA"/>
</dbReference>
<evidence type="ECO:0000313" key="2">
    <source>
        <dbReference type="EMBL" id="CAG9311592.1"/>
    </source>
</evidence>
<comment type="caution">
    <text evidence="2">The sequence shown here is derived from an EMBL/GenBank/DDBJ whole genome shotgun (WGS) entry which is preliminary data.</text>
</comment>
<gene>
    <name evidence="2" type="ORF">BSTOLATCC_MIC3880</name>
</gene>
<feature type="domain" description="Inositol polyphosphate-related phosphatase" evidence="1">
    <location>
        <begin position="550"/>
        <end position="835"/>
    </location>
</feature>
<name>A0AAU9IDQ6_9CILI</name>
<reference evidence="2" key="1">
    <citation type="submission" date="2021-09" db="EMBL/GenBank/DDBJ databases">
        <authorList>
            <consortium name="AG Swart"/>
            <person name="Singh M."/>
            <person name="Singh A."/>
            <person name="Seah K."/>
            <person name="Emmerich C."/>
        </authorList>
    </citation>
    <scope>NUCLEOTIDE SEQUENCE</scope>
    <source>
        <strain evidence="2">ATCC30299</strain>
    </source>
</reference>
<dbReference type="InterPro" id="IPR036691">
    <property type="entry name" value="Endo/exonu/phosph_ase_sf"/>
</dbReference>
<dbReference type="InterPro" id="IPR046985">
    <property type="entry name" value="IP5"/>
</dbReference>
<accession>A0AAU9IDQ6</accession>
<sequence>MVEPFQEEGVTTTLEFLKKENAYRRKERNNTEPHKKLAGLKYEFSKVEDLDEEEYEERENLITKPESGCQVVSLIFPDGTNTMMIVNEEQDSLSCLRAKLGIRAREQRRTRSYTTDTNISFLQFFYELKGIVQQVPKEMEQLKFKELLTLEHIKENVINECLVLYFGVNESRGSLNSERKGTETLREIVEITLNGISEFKQQVFAINKAEDCKKTEIIILNIDGEQQTYLKGKDLVSLEGNAEELKITFTPRQEADTPSFVVLFKSKEAFNLCLAAINLNYPSDLPEEAFSLERYQVAYDSVNDTRHFLVKKINRYGFKQKRLVWFCKDDFSFHITNLTLKSHKIHEMRNISQFIKKGKRKLSIRFENDSKIRDILILFNSALELYEFNSLAQNMIHLLNESQCKTEKFSVVSQESSESPTNSARTSRKYTWLNKQNFPTVSEESNELSYNVVQTSFISHDRRFLILNGDLKEIKLNNHKNNPIKQIPIQSAKIVFSKEDLRKIKIESGKDKIELIFPSVFMKYHFVCNFNKLKYPERGLLGKPKQLLTIPLKIWVSSWNIGYMDEPNSEELLRWLEGSEGHDVIALGFQECKKSKRVAWLTALNNYLDSKEYSMIAFISMWEMFLIIYARDELKEKITDIQKLYKPTGIAHIIGNKGGLVITFKIEETSYCFVSCHLAAREERVPQRNQNVKDLLSLKPSSLEMDFTVEFDYIFWFGDMNYRVEENYDLTVEMCATNQISTLWDKDQLIRQRNENCIFSQFFEGNLNFCPSYRWSRLVDEWSNKRNQAPSWTDRIMYKTHRQIELLQYTALHKCYGSDHKPITGSFATQALQWYMPEYLSISQQDPQYGIVEFNWLQIELDDSLHTSMIQLSFYSPFILCIPYSTKIDAGNEKKFRLEAKLLPTITIVFADETFVREQRVVALLWQFTENGGQEVIGQASLQFQGLFHDYDSNSTIDSSASLNSSEISAYLEFQTRRIGQIKASWKYYVSTIKDQPN</sequence>
<keyword evidence="3" id="KW-1185">Reference proteome</keyword>
<dbReference type="GO" id="GO:0004439">
    <property type="term" value="F:phosphatidylinositol-4,5-bisphosphate 5-phosphatase activity"/>
    <property type="evidence" value="ECO:0007669"/>
    <property type="project" value="TreeGrafter"/>
</dbReference>
<evidence type="ECO:0000313" key="3">
    <source>
        <dbReference type="Proteomes" id="UP001162131"/>
    </source>
</evidence>
<dbReference type="Pfam" id="PF22669">
    <property type="entry name" value="Exo_endo_phos2"/>
    <property type="match status" value="1"/>
</dbReference>
<dbReference type="Proteomes" id="UP001162131">
    <property type="component" value="Unassembled WGS sequence"/>
</dbReference>
<proteinExistence type="predicted"/>
<dbReference type="PANTHER" id="PTHR11200">
    <property type="entry name" value="INOSITOL 5-PHOSPHATASE"/>
    <property type="match status" value="1"/>
</dbReference>
<dbReference type="InterPro" id="IPR000300">
    <property type="entry name" value="IPPc"/>
</dbReference>